<dbReference type="AlphaFoldDB" id="A0A0B6EWT3"/>
<accession>A0A0B6EWT3</accession>
<dbReference type="HOGENOM" id="CLU_2449620_0_0_11"/>
<gene>
    <name evidence="1" type="ORF">CSING_08820</name>
</gene>
<dbReference type="KEGG" id="csx:CSING_08820"/>
<dbReference type="EMBL" id="CP010827">
    <property type="protein sequence ID" value="AJI79283.1"/>
    <property type="molecule type" value="Genomic_DNA"/>
</dbReference>
<evidence type="ECO:0000313" key="1">
    <source>
        <dbReference type="EMBL" id="AJI79283.1"/>
    </source>
</evidence>
<dbReference type="Proteomes" id="UP000031890">
    <property type="component" value="Chromosome"/>
</dbReference>
<dbReference type="RefSeq" id="WP_042531477.1">
    <property type="nucleotide sequence ID" value="NZ_CP010827.1"/>
</dbReference>
<name>A0A0B6EWT3_9CORY</name>
<evidence type="ECO:0000313" key="2">
    <source>
        <dbReference type="Proteomes" id="UP000031890"/>
    </source>
</evidence>
<protein>
    <submittedName>
        <fullName evidence="1">Uncharacterized protein</fullName>
    </submittedName>
</protein>
<reference evidence="1 2" key="1">
    <citation type="journal article" date="2015" name="Genome Announc.">
        <title>Complete Genome Sequence and Annotation of Corynebacterium singulare DSM 44357, Isolated from a Human Semen Specimen.</title>
        <authorList>
            <person name="Merten M."/>
            <person name="Brinkrolf K."/>
            <person name="Albersmeier A."/>
            <person name="Kutter Y."/>
            <person name="Ruckert C."/>
            <person name="Tauch A."/>
        </authorList>
    </citation>
    <scope>NUCLEOTIDE SEQUENCE [LARGE SCALE GENOMIC DNA]</scope>
    <source>
        <strain evidence="1">IBS B52218</strain>
    </source>
</reference>
<dbReference type="OrthoDB" id="4868088at2"/>
<sequence>MSIVSSYFQVSGVKDDNDVRKALQALYDIFAENGLGQATFEITDSDHAQLVVKHKENVEPSIDVMNKALAKAGEYRIIA</sequence>
<proteinExistence type="predicted"/>
<organism evidence="1 2">
    <name type="scientific">Corynebacterium singulare</name>
    <dbReference type="NCBI Taxonomy" id="161899"/>
    <lineage>
        <taxon>Bacteria</taxon>
        <taxon>Bacillati</taxon>
        <taxon>Actinomycetota</taxon>
        <taxon>Actinomycetes</taxon>
        <taxon>Mycobacteriales</taxon>
        <taxon>Corynebacteriaceae</taxon>
        <taxon>Corynebacterium</taxon>
    </lineage>
</organism>